<feature type="compositionally biased region" description="Basic and acidic residues" evidence="1">
    <location>
        <begin position="65"/>
        <end position="77"/>
    </location>
</feature>
<keyword evidence="3" id="KW-1185">Reference proteome</keyword>
<feature type="region of interest" description="Disordered" evidence="1">
    <location>
        <begin position="18"/>
        <end position="91"/>
    </location>
</feature>
<organism evidence="2 3">
    <name type="scientific">Cercophora newfieldiana</name>
    <dbReference type="NCBI Taxonomy" id="92897"/>
    <lineage>
        <taxon>Eukaryota</taxon>
        <taxon>Fungi</taxon>
        <taxon>Dikarya</taxon>
        <taxon>Ascomycota</taxon>
        <taxon>Pezizomycotina</taxon>
        <taxon>Sordariomycetes</taxon>
        <taxon>Sordariomycetidae</taxon>
        <taxon>Sordariales</taxon>
        <taxon>Lasiosphaeriaceae</taxon>
        <taxon>Cercophora</taxon>
    </lineage>
</organism>
<gene>
    <name evidence="2" type="ORF">B0T16DRAFT_417055</name>
</gene>
<name>A0AA39Y372_9PEZI</name>
<feature type="compositionally biased region" description="Polar residues" evidence="1">
    <location>
        <begin position="18"/>
        <end position="41"/>
    </location>
</feature>
<dbReference type="AlphaFoldDB" id="A0AA39Y372"/>
<accession>A0AA39Y372</accession>
<evidence type="ECO:0000313" key="2">
    <source>
        <dbReference type="EMBL" id="KAK0644052.1"/>
    </source>
</evidence>
<feature type="region of interest" description="Disordered" evidence="1">
    <location>
        <begin position="194"/>
        <end position="268"/>
    </location>
</feature>
<evidence type="ECO:0000256" key="1">
    <source>
        <dbReference type="SAM" id="MobiDB-lite"/>
    </source>
</evidence>
<proteinExistence type="predicted"/>
<evidence type="ECO:0000313" key="3">
    <source>
        <dbReference type="Proteomes" id="UP001174936"/>
    </source>
</evidence>
<dbReference type="Proteomes" id="UP001174936">
    <property type="component" value="Unassembled WGS sequence"/>
</dbReference>
<protein>
    <submittedName>
        <fullName evidence="2">Uncharacterized protein</fullName>
    </submittedName>
</protein>
<reference evidence="2" key="1">
    <citation type="submission" date="2023-06" db="EMBL/GenBank/DDBJ databases">
        <title>Genome-scale phylogeny and comparative genomics of the fungal order Sordariales.</title>
        <authorList>
            <consortium name="Lawrence Berkeley National Laboratory"/>
            <person name="Hensen N."/>
            <person name="Bonometti L."/>
            <person name="Westerberg I."/>
            <person name="Brannstrom I.O."/>
            <person name="Guillou S."/>
            <person name="Cros-Aarteil S."/>
            <person name="Calhoun S."/>
            <person name="Haridas S."/>
            <person name="Kuo A."/>
            <person name="Mondo S."/>
            <person name="Pangilinan J."/>
            <person name="Riley R."/>
            <person name="Labutti K."/>
            <person name="Andreopoulos B."/>
            <person name="Lipzen A."/>
            <person name="Chen C."/>
            <person name="Yanf M."/>
            <person name="Daum C."/>
            <person name="Ng V."/>
            <person name="Clum A."/>
            <person name="Steindorff A."/>
            <person name="Ohm R."/>
            <person name="Martin F."/>
            <person name="Silar P."/>
            <person name="Natvig D."/>
            <person name="Lalanne C."/>
            <person name="Gautier V."/>
            <person name="Ament-Velasquez S.L."/>
            <person name="Kruys A."/>
            <person name="Hutchinson M.I."/>
            <person name="Powell A.J."/>
            <person name="Barry K."/>
            <person name="Miller A.N."/>
            <person name="Grigoriev I.V."/>
            <person name="Debuchy R."/>
            <person name="Gladieux P."/>
            <person name="Thoren M.H."/>
            <person name="Johannesson H."/>
        </authorList>
    </citation>
    <scope>NUCLEOTIDE SEQUENCE</scope>
    <source>
        <strain evidence="2">SMH2532-1</strain>
    </source>
</reference>
<sequence length="421" mass="45710">MSKSRTFGMLSSISQSFSRASLSRATTRGRNVSGSSGTTITPIPKQPRALISRFSRKSLEPTLEDEGKRGASGRKDAPLPPLPTPNDPRLVSKAMPSQYWTGRFTALHDRLESELLETRNLDIIMEGLTARSSAYNKTDNTTTPSAGALNNPSTSVYAATRLPRHSLGSYRPLGNQSSGGDPTKPVYRIHHSATSNAVLETARKSSAKKSRVSPVTHVRGLPRSLPTSRLPSYDQAVSHDQTITQPLLAKIESSSDSDSDGNKTRNDHAEEMTRALAIANAAALTDDNSRRRRVFVQLESFCTTDEARCSLHSWQQGFARHEKCDSLLPPGGTMHSPQRKVSGGIVSKLEGLLHRGEAGKSMTVGKRGGQQRSLRSPLPIYPAAARKSFDVGRAALRGSKTGPDMGKEAKKLRKPNVFSFI</sequence>
<dbReference type="EMBL" id="JAULSV010000005">
    <property type="protein sequence ID" value="KAK0644052.1"/>
    <property type="molecule type" value="Genomic_DNA"/>
</dbReference>
<comment type="caution">
    <text evidence="2">The sequence shown here is derived from an EMBL/GenBank/DDBJ whole genome shotgun (WGS) entry which is preliminary data.</text>
</comment>